<dbReference type="SUPFAM" id="SSF46689">
    <property type="entry name" value="Homeodomain-like"/>
    <property type="match status" value="1"/>
</dbReference>
<evidence type="ECO:0000313" key="6">
    <source>
        <dbReference type="EMBL" id="MBU3064355.1"/>
    </source>
</evidence>
<keyword evidence="1" id="KW-0805">Transcription regulation</keyword>
<gene>
    <name evidence="6" type="ORF">KO481_22825</name>
</gene>
<evidence type="ECO:0000256" key="1">
    <source>
        <dbReference type="ARBA" id="ARBA00023015"/>
    </source>
</evidence>
<keyword evidence="2 4" id="KW-0238">DNA-binding</keyword>
<dbReference type="PANTHER" id="PTHR47506">
    <property type="entry name" value="TRANSCRIPTIONAL REGULATORY PROTEIN"/>
    <property type="match status" value="1"/>
</dbReference>
<evidence type="ECO:0000256" key="3">
    <source>
        <dbReference type="ARBA" id="ARBA00023163"/>
    </source>
</evidence>
<feature type="DNA-binding region" description="H-T-H motif" evidence="4">
    <location>
        <begin position="37"/>
        <end position="56"/>
    </location>
</feature>
<evidence type="ECO:0000313" key="7">
    <source>
        <dbReference type="Proteomes" id="UP000733379"/>
    </source>
</evidence>
<keyword evidence="3" id="KW-0804">Transcription</keyword>
<keyword evidence="7" id="KW-1185">Reference proteome</keyword>
<protein>
    <submittedName>
        <fullName evidence="6">TetR/AcrR family transcriptional regulator</fullName>
    </submittedName>
</protein>
<dbReference type="InterPro" id="IPR001647">
    <property type="entry name" value="HTH_TetR"/>
</dbReference>
<comment type="caution">
    <text evidence="6">The sequence shown here is derived from an EMBL/GenBank/DDBJ whole genome shotgun (WGS) entry which is preliminary data.</text>
</comment>
<reference evidence="6 7" key="1">
    <citation type="submission" date="2021-06" db="EMBL/GenBank/DDBJ databases">
        <title>Actinomycetes sequencing.</title>
        <authorList>
            <person name="Shan Q."/>
        </authorList>
    </citation>
    <scope>NUCLEOTIDE SEQUENCE [LARGE SCALE GENOMIC DNA]</scope>
    <source>
        <strain evidence="6 7">NEAU-G5</strain>
    </source>
</reference>
<dbReference type="PANTHER" id="PTHR47506:SF3">
    <property type="entry name" value="HTH-TYPE TRANSCRIPTIONAL REGULATOR LMRA"/>
    <property type="match status" value="1"/>
</dbReference>
<dbReference type="PRINTS" id="PR00455">
    <property type="entry name" value="HTHTETR"/>
</dbReference>
<dbReference type="Pfam" id="PF00440">
    <property type="entry name" value="TetR_N"/>
    <property type="match status" value="1"/>
</dbReference>
<dbReference type="SUPFAM" id="SSF48498">
    <property type="entry name" value="Tetracyclin repressor-like, C-terminal domain"/>
    <property type="match status" value="1"/>
</dbReference>
<dbReference type="Pfam" id="PF16925">
    <property type="entry name" value="TetR_C_13"/>
    <property type="match status" value="1"/>
</dbReference>
<organism evidence="6 7">
    <name type="scientific">Nocardia albiluteola</name>
    <dbReference type="NCBI Taxonomy" id="2842303"/>
    <lineage>
        <taxon>Bacteria</taxon>
        <taxon>Bacillati</taxon>
        <taxon>Actinomycetota</taxon>
        <taxon>Actinomycetes</taxon>
        <taxon>Mycobacteriales</taxon>
        <taxon>Nocardiaceae</taxon>
        <taxon>Nocardia</taxon>
    </lineage>
</organism>
<dbReference type="InterPro" id="IPR036271">
    <property type="entry name" value="Tet_transcr_reg_TetR-rel_C_sf"/>
</dbReference>
<dbReference type="EMBL" id="JAHKNI010000007">
    <property type="protein sequence ID" value="MBU3064355.1"/>
    <property type="molecule type" value="Genomic_DNA"/>
</dbReference>
<accession>A0ABS6B227</accession>
<evidence type="ECO:0000256" key="4">
    <source>
        <dbReference type="PROSITE-ProRule" id="PRU00335"/>
    </source>
</evidence>
<dbReference type="RefSeq" id="WP_215919466.1">
    <property type="nucleotide sequence ID" value="NZ_JAHKNI010000007.1"/>
</dbReference>
<evidence type="ECO:0000256" key="2">
    <source>
        <dbReference type="ARBA" id="ARBA00023125"/>
    </source>
</evidence>
<feature type="domain" description="HTH tetR-type" evidence="5">
    <location>
        <begin position="14"/>
        <end position="74"/>
    </location>
</feature>
<dbReference type="Proteomes" id="UP000733379">
    <property type="component" value="Unassembled WGS sequence"/>
</dbReference>
<evidence type="ECO:0000259" key="5">
    <source>
        <dbReference type="PROSITE" id="PS50977"/>
    </source>
</evidence>
<sequence length="207" mass="22515">MGGTKTRRLTPKGEQTRQRIVMAAAQLMFEHGVAATKVEDVRDAAGVSNSQVYHYFTDKNALIRAVIAYQSDTVVGGQEPMFARLDTVDGFRAWRDFLVAHQQRLHCRGGCPLGSLGSELAEINSAARADIAVAFQRWELGVRSGLRAMAEAGRLEPAADPDKIATTTLAALQGALLLTQLQRDTAPLETALDTMIEHIESRTLPVT</sequence>
<proteinExistence type="predicted"/>
<dbReference type="Gene3D" id="1.10.357.10">
    <property type="entry name" value="Tetracycline Repressor, domain 2"/>
    <property type="match status" value="1"/>
</dbReference>
<name>A0ABS6B227_9NOCA</name>
<dbReference type="InterPro" id="IPR009057">
    <property type="entry name" value="Homeodomain-like_sf"/>
</dbReference>
<dbReference type="PROSITE" id="PS50977">
    <property type="entry name" value="HTH_TETR_2"/>
    <property type="match status" value="1"/>
</dbReference>
<dbReference type="InterPro" id="IPR011075">
    <property type="entry name" value="TetR_C"/>
</dbReference>